<keyword evidence="1" id="KW-0732">Signal</keyword>
<organism evidence="2 3">
    <name type="scientific">Hyphobacterium marinum</name>
    <dbReference type="NCBI Taxonomy" id="3116574"/>
    <lineage>
        <taxon>Bacteria</taxon>
        <taxon>Pseudomonadati</taxon>
        <taxon>Pseudomonadota</taxon>
        <taxon>Alphaproteobacteria</taxon>
        <taxon>Maricaulales</taxon>
        <taxon>Maricaulaceae</taxon>
        <taxon>Hyphobacterium</taxon>
    </lineage>
</organism>
<feature type="signal peptide" evidence="1">
    <location>
        <begin position="1"/>
        <end position="19"/>
    </location>
</feature>
<evidence type="ECO:0000313" key="3">
    <source>
        <dbReference type="Proteomes" id="UP001310692"/>
    </source>
</evidence>
<dbReference type="RefSeq" id="WP_330194802.1">
    <property type="nucleotide sequence ID" value="NZ_JAZDRO010000001.1"/>
</dbReference>
<accession>A0ABU7LUL7</accession>
<gene>
    <name evidence="2" type="ORF">V0U35_01120</name>
</gene>
<dbReference type="PROSITE" id="PS51257">
    <property type="entry name" value="PROKAR_LIPOPROTEIN"/>
    <property type="match status" value="1"/>
</dbReference>
<sequence length="71" mass="7572">MKAILGLVGLGFVCAGVMACPAHIRAEATETVQISDATLDEFARQLDLFTTYMQGETPDLPAAQRGETVTE</sequence>
<dbReference type="Proteomes" id="UP001310692">
    <property type="component" value="Unassembled WGS sequence"/>
</dbReference>
<protein>
    <submittedName>
        <fullName evidence="2">Uncharacterized protein</fullName>
    </submittedName>
</protein>
<keyword evidence="3" id="KW-1185">Reference proteome</keyword>
<comment type="caution">
    <text evidence="2">The sequence shown here is derived from an EMBL/GenBank/DDBJ whole genome shotgun (WGS) entry which is preliminary data.</text>
</comment>
<proteinExistence type="predicted"/>
<evidence type="ECO:0000256" key="1">
    <source>
        <dbReference type="SAM" id="SignalP"/>
    </source>
</evidence>
<name>A0ABU7LUL7_9PROT</name>
<dbReference type="EMBL" id="JAZDRO010000001">
    <property type="protein sequence ID" value="MEE2565264.1"/>
    <property type="molecule type" value="Genomic_DNA"/>
</dbReference>
<reference evidence="2 3" key="1">
    <citation type="submission" date="2024-01" db="EMBL/GenBank/DDBJ databases">
        <title>Hyphobacterium bacterium isolated from marine sediment.</title>
        <authorList>
            <person name="Zhao S."/>
        </authorList>
    </citation>
    <scope>NUCLEOTIDE SEQUENCE [LARGE SCALE GENOMIC DNA]</scope>
    <source>
        <strain evidence="2 3">Y60-23</strain>
    </source>
</reference>
<evidence type="ECO:0000313" key="2">
    <source>
        <dbReference type="EMBL" id="MEE2565264.1"/>
    </source>
</evidence>
<feature type="chain" id="PRO_5046283569" evidence="1">
    <location>
        <begin position="20"/>
        <end position="71"/>
    </location>
</feature>